<comment type="caution">
    <text evidence="2">The sequence shown here is derived from an EMBL/GenBank/DDBJ whole genome shotgun (WGS) entry which is preliminary data.</text>
</comment>
<keyword evidence="1" id="KW-0611">Plant defense</keyword>
<dbReference type="Pfam" id="PF00161">
    <property type="entry name" value="RIP"/>
    <property type="match status" value="1"/>
</dbReference>
<proteinExistence type="inferred from homology"/>
<reference evidence="2" key="1">
    <citation type="journal article" date="2019" name="BMC Genomics">
        <title>A new reference genome for Sorghum bicolor reveals high levels of sequence similarity between sweet and grain genotypes: implications for the genetics of sugar metabolism.</title>
        <authorList>
            <person name="Cooper E.A."/>
            <person name="Brenton Z.W."/>
            <person name="Flinn B.S."/>
            <person name="Jenkins J."/>
            <person name="Shu S."/>
            <person name="Flowers D."/>
            <person name="Luo F."/>
            <person name="Wang Y."/>
            <person name="Xia P."/>
            <person name="Barry K."/>
            <person name="Daum C."/>
            <person name="Lipzen A."/>
            <person name="Yoshinaga Y."/>
            <person name="Schmutz J."/>
            <person name="Saski C."/>
            <person name="Vermerris W."/>
            <person name="Kresovich S."/>
        </authorList>
    </citation>
    <scope>NUCLEOTIDE SEQUENCE</scope>
</reference>
<comment type="catalytic activity">
    <reaction evidence="1">
        <text>Endohydrolysis of the N-glycosidic bond at one specific adenosine on the 28S rRNA.</text>
        <dbReference type="EC" id="3.2.2.22"/>
    </reaction>
</comment>
<dbReference type="SUPFAM" id="SSF56371">
    <property type="entry name" value="Ribosome inactivating proteins (RIP)"/>
    <property type="match status" value="1"/>
</dbReference>
<reference evidence="2" key="2">
    <citation type="submission" date="2020-10" db="EMBL/GenBank/DDBJ databases">
        <authorList>
            <person name="Cooper E.A."/>
            <person name="Brenton Z.W."/>
            <person name="Flinn B.S."/>
            <person name="Jenkins J."/>
            <person name="Shu S."/>
            <person name="Flowers D."/>
            <person name="Luo F."/>
            <person name="Wang Y."/>
            <person name="Xia P."/>
            <person name="Barry K."/>
            <person name="Daum C."/>
            <person name="Lipzen A."/>
            <person name="Yoshinaga Y."/>
            <person name="Schmutz J."/>
            <person name="Saski C."/>
            <person name="Vermerris W."/>
            <person name="Kresovich S."/>
        </authorList>
    </citation>
    <scope>NUCLEOTIDE SEQUENCE</scope>
</reference>
<dbReference type="InterPro" id="IPR036041">
    <property type="entry name" value="Ribosome-inact_prot_sf"/>
</dbReference>
<dbReference type="PANTHER" id="PTHR33453:SF21">
    <property type="entry name" value="RRNA N-GLYCOSYLASE"/>
    <property type="match status" value="1"/>
</dbReference>
<dbReference type="GO" id="GO:0006952">
    <property type="term" value="P:defense response"/>
    <property type="evidence" value="ECO:0007669"/>
    <property type="project" value="UniProtKB-KW"/>
</dbReference>
<dbReference type="GO" id="GO:0017148">
    <property type="term" value="P:negative regulation of translation"/>
    <property type="evidence" value="ECO:0007669"/>
    <property type="project" value="UniProtKB-KW"/>
</dbReference>
<keyword evidence="1" id="KW-0652">Protein synthesis inhibitor</keyword>
<gene>
    <name evidence="2" type="ORF">BDA96_09G003500</name>
</gene>
<dbReference type="GO" id="GO:0090729">
    <property type="term" value="F:toxin activity"/>
    <property type="evidence" value="ECO:0007669"/>
    <property type="project" value="UniProtKB-KW"/>
</dbReference>
<keyword evidence="1" id="KW-0800">Toxin</keyword>
<evidence type="ECO:0000256" key="1">
    <source>
        <dbReference type="RuleBase" id="RU004915"/>
    </source>
</evidence>
<keyword evidence="1" id="KW-0378">Hydrolase</keyword>
<accession>A0A921Q8Z8</accession>
<dbReference type="GO" id="GO:0030598">
    <property type="term" value="F:rRNA N-glycosylase activity"/>
    <property type="evidence" value="ECO:0007669"/>
    <property type="project" value="UniProtKB-EC"/>
</dbReference>
<protein>
    <recommendedName>
        <fullName evidence="1">rRNA N-glycosylase</fullName>
        <ecNumber evidence="1">3.2.2.22</ecNumber>
    </recommendedName>
</protein>
<comment type="similarity">
    <text evidence="1">Belongs to the ribosome-inactivating protein family.</text>
</comment>
<dbReference type="AlphaFoldDB" id="A0A921Q8Z8"/>
<evidence type="ECO:0000313" key="3">
    <source>
        <dbReference type="Proteomes" id="UP000807115"/>
    </source>
</evidence>
<dbReference type="EMBL" id="CM027688">
    <property type="protein sequence ID" value="KAG0516442.1"/>
    <property type="molecule type" value="Genomic_DNA"/>
</dbReference>
<dbReference type="InterPro" id="IPR016138">
    <property type="entry name" value="Ribosome_inactivat_prot_sub1"/>
</dbReference>
<dbReference type="Gene3D" id="3.40.420.10">
    <property type="entry name" value="Ricin (A subunit), domain 1"/>
    <property type="match status" value="1"/>
</dbReference>
<dbReference type="InterPro" id="IPR001574">
    <property type="entry name" value="Ribosome_inactivat_prot"/>
</dbReference>
<dbReference type="EC" id="3.2.2.22" evidence="1"/>
<organism evidence="2 3">
    <name type="scientific">Sorghum bicolor</name>
    <name type="common">Sorghum</name>
    <name type="synonym">Sorghum vulgare</name>
    <dbReference type="NCBI Taxonomy" id="4558"/>
    <lineage>
        <taxon>Eukaryota</taxon>
        <taxon>Viridiplantae</taxon>
        <taxon>Streptophyta</taxon>
        <taxon>Embryophyta</taxon>
        <taxon>Tracheophyta</taxon>
        <taxon>Spermatophyta</taxon>
        <taxon>Magnoliopsida</taxon>
        <taxon>Liliopsida</taxon>
        <taxon>Poales</taxon>
        <taxon>Poaceae</taxon>
        <taxon>PACMAD clade</taxon>
        <taxon>Panicoideae</taxon>
        <taxon>Andropogonodae</taxon>
        <taxon>Andropogoneae</taxon>
        <taxon>Sorghinae</taxon>
        <taxon>Sorghum</taxon>
    </lineage>
</organism>
<dbReference type="Proteomes" id="UP000807115">
    <property type="component" value="Chromosome 9"/>
</dbReference>
<evidence type="ECO:0000313" key="2">
    <source>
        <dbReference type="EMBL" id="KAG0516442.1"/>
    </source>
</evidence>
<name>A0A921Q8Z8_SORBI</name>
<dbReference type="PANTHER" id="PTHR33453">
    <property type="match status" value="1"/>
</dbReference>
<sequence length="273" mass="31548">MAAANPLFPGAPTTDWFLSYETQEMEERHQAIRTWLQNQLKELGVGTFVVNHNGVEKTFYLLPELRGRFFIVNLHGPNGGEPLPLVFNFHNLYFAGFQQNNRWFVFDDADMLGSGYELPENEEHWRFLGFSGGYTGNMLSGVSLGIDQFVAVYNILIKYPDYKNGQRIYVQKSCFRIMAGLCETWRFPWWNDRVIEILSYYESSPVDHPGVVVNTFSDLFRSWDKLSVRLLLGPLLFNTLPILSRFPQYGLMMPAVDILLREAVEEGEAEEDY</sequence>